<dbReference type="CDD" id="cd00564">
    <property type="entry name" value="TMP_TenI"/>
    <property type="match status" value="1"/>
</dbReference>
<reference evidence="1 2" key="1">
    <citation type="submission" date="2020-01" db="EMBL/GenBank/DDBJ databases">
        <title>Genome sequencing of strain KACC 21507.</title>
        <authorList>
            <person name="Heo J."/>
            <person name="Kim S.-J."/>
            <person name="Kim J.-S."/>
            <person name="Hong S.-B."/>
            <person name="Kwon S.-W."/>
        </authorList>
    </citation>
    <scope>NUCLEOTIDE SEQUENCE [LARGE SCALE GENOMIC DNA]</scope>
    <source>
        <strain evidence="1 2">KACC 21507</strain>
    </source>
</reference>
<proteinExistence type="predicted"/>
<dbReference type="InterPro" id="IPR013785">
    <property type="entry name" value="Aldolase_TIM"/>
</dbReference>
<organism evidence="1 2">
    <name type="scientific">Aristophania vespae</name>
    <dbReference type="NCBI Taxonomy" id="2697033"/>
    <lineage>
        <taxon>Bacteria</taxon>
        <taxon>Pseudomonadati</taxon>
        <taxon>Pseudomonadota</taxon>
        <taxon>Alphaproteobacteria</taxon>
        <taxon>Acetobacterales</taxon>
        <taxon>Acetobacteraceae</taxon>
        <taxon>Aristophania</taxon>
    </lineage>
</organism>
<keyword evidence="2" id="KW-1185">Reference proteome</keyword>
<accession>A0A6P1NLP7</accession>
<name>A0A6P1NLP7_9PROT</name>
<dbReference type="KEGG" id="bomb:GT348_05605"/>
<dbReference type="RefSeq" id="WP_160618866.1">
    <property type="nucleotide sequence ID" value="NZ_CP047652.1"/>
</dbReference>
<dbReference type="Proteomes" id="UP000463975">
    <property type="component" value="Chromosome"/>
</dbReference>
<dbReference type="InterPro" id="IPR036206">
    <property type="entry name" value="ThiamineP_synth_sf"/>
</dbReference>
<dbReference type="Gene3D" id="3.20.20.70">
    <property type="entry name" value="Aldolase class I"/>
    <property type="match status" value="1"/>
</dbReference>
<dbReference type="EMBL" id="CP047652">
    <property type="protein sequence ID" value="QHI95791.1"/>
    <property type="molecule type" value="Genomic_DNA"/>
</dbReference>
<dbReference type="InterPro" id="IPR022998">
    <property type="entry name" value="ThiamineP_synth_TenI"/>
</dbReference>
<dbReference type="AlphaFoldDB" id="A0A6P1NLP7"/>
<protein>
    <submittedName>
        <fullName evidence="1">Uncharacterized protein</fullName>
    </submittedName>
</protein>
<sequence length="193" mass="21268">MMIDFDLYPMISPTDDYEAVLNHLPKILIEPRISALLLCIDKVPSETIIGKLLSLSQQHNVALMVSFTAYSKPDSQRFKDVDGVHITDLANLPLSVQSAKSLKQQIGCSCTTLDEAMYAGEVGVDYVSFPAHSLELIEKWSGFAELPCVAENADSPHEAFEAVKRGADFVAFSLSMNETDLEWINELNTLGSL</sequence>
<dbReference type="SUPFAM" id="SSF51391">
    <property type="entry name" value="Thiamin phosphate synthase"/>
    <property type="match status" value="1"/>
</dbReference>
<evidence type="ECO:0000313" key="1">
    <source>
        <dbReference type="EMBL" id="QHI95791.1"/>
    </source>
</evidence>
<dbReference type="GO" id="GO:0009228">
    <property type="term" value="P:thiamine biosynthetic process"/>
    <property type="evidence" value="ECO:0007669"/>
    <property type="project" value="UniProtKB-KW"/>
</dbReference>
<evidence type="ECO:0000313" key="2">
    <source>
        <dbReference type="Proteomes" id="UP000463975"/>
    </source>
</evidence>
<gene>
    <name evidence="1" type="ORF">GT348_05605</name>
</gene>